<gene>
    <name evidence="2" type="ORF">IFM89_017614</name>
</gene>
<comment type="caution">
    <text evidence="2">The sequence shown here is derived from an EMBL/GenBank/DDBJ whole genome shotgun (WGS) entry which is preliminary data.</text>
</comment>
<dbReference type="AlphaFoldDB" id="A0A835GWQ9"/>
<feature type="coiled-coil region" evidence="1">
    <location>
        <begin position="206"/>
        <end position="233"/>
    </location>
</feature>
<name>A0A835GWQ9_9MAGN</name>
<sequence length="367" mass="42588">MLEEKIEDVKRCDAFPGQSERTESGKWVGVAQTLHTLRNVVNTFCMRVENLVCLSKPSLCEWRDQRKFEDDIEVMVIRNSIRGFLEDFEINSWKQGPQLSGSQYTNQLAKINQLSSLRQELDIISRTLSSPEMGQFPLNGSDESGEQCTNGKRKDHFLRKAFSSDISQFIKEANGKNQESKTDLSETMESASLKHMTKDEIVSFFKSEITRMKRNHESQVQEITEEYFRLRREFLKESGPLSSLRKDKEFEAFRKKIPELMVKLDDVLFKNEKLSVLYGNNEIICNLKNRIDTLLSENQQMKGLLTSKSKEVKHLSSQLSSAADKISQHFVTEANLLKRIRKLKCDMQDMSLKLRSEKMWISVFSRN</sequence>
<dbReference type="InterPro" id="IPR037490">
    <property type="entry name" value="WAP"/>
</dbReference>
<dbReference type="PANTHER" id="PTHR33883">
    <property type="entry name" value="WPP DOMAIN-ASSOCIATED PROTEIN"/>
    <property type="match status" value="1"/>
</dbReference>
<evidence type="ECO:0000313" key="3">
    <source>
        <dbReference type="Proteomes" id="UP000631114"/>
    </source>
</evidence>
<evidence type="ECO:0000313" key="2">
    <source>
        <dbReference type="EMBL" id="KAF9588935.1"/>
    </source>
</evidence>
<proteinExistence type="predicted"/>
<dbReference type="EMBL" id="JADFTS010000009">
    <property type="protein sequence ID" value="KAF9588935.1"/>
    <property type="molecule type" value="Genomic_DNA"/>
</dbReference>
<dbReference type="Proteomes" id="UP000631114">
    <property type="component" value="Unassembled WGS sequence"/>
</dbReference>
<reference evidence="2 3" key="1">
    <citation type="submission" date="2020-10" db="EMBL/GenBank/DDBJ databases">
        <title>The Coptis chinensis genome and diversification of protoberbering-type alkaloids.</title>
        <authorList>
            <person name="Wang B."/>
            <person name="Shu S."/>
            <person name="Song C."/>
            <person name="Liu Y."/>
        </authorList>
    </citation>
    <scope>NUCLEOTIDE SEQUENCE [LARGE SCALE GENOMIC DNA]</scope>
    <source>
        <strain evidence="2">HL-2020</strain>
        <tissue evidence="2">Leaf</tissue>
    </source>
</reference>
<dbReference type="OrthoDB" id="619142at2759"/>
<accession>A0A835GWQ9</accession>
<protein>
    <submittedName>
        <fullName evidence="2">Uncharacterized protein</fullName>
    </submittedName>
</protein>
<organism evidence="2 3">
    <name type="scientific">Coptis chinensis</name>
    <dbReference type="NCBI Taxonomy" id="261450"/>
    <lineage>
        <taxon>Eukaryota</taxon>
        <taxon>Viridiplantae</taxon>
        <taxon>Streptophyta</taxon>
        <taxon>Embryophyta</taxon>
        <taxon>Tracheophyta</taxon>
        <taxon>Spermatophyta</taxon>
        <taxon>Magnoliopsida</taxon>
        <taxon>Ranunculales</taxon>
        <taxon>Ranunculaceae</taxon>
        <taxon>Coptidoideae</taxon>
        <taxon>Coptis</taxon>
    </lineage>
</organism>
<keyword evidence="3" id="KW-1185">Reference proteome</keyword>
<keyword evidence="1" id="KW-0175">Coiled coil</keyword>
<dbReference type="PANTHER" id="PTHR33883:SF10">
    <property type="entry name" value="WPP DOMAIN-ASSOCIATED PROTEIN"/>
    <property type="match status" value="1"/>
</dbReference>
<evidence type="ECO:0000256" key="1">
    <source>
        <dbReference type="SAM" id="Coils"/>
    </source>
</evidence>